<dbReference type="PANTHER" id="PTHR13390:SF0">
    <property type="entry name" value="LIPID DROPLET-ASSOCIATED HYDROLASE"/>
    <property type="match status" value="1"/>
</dbReference>
<accession>A0A7S2RT78</accession>
<protein>
    <recommendedName>
        <fullName evidence="6">Lipid droplet-associated hydrolase</fullName>
    </recommendedName>
</protein>
<proteinExistence type="inferred from homology"/>
<dbReference type="GO" id="GO:0019915">
    <property type="term" value="P:lipid storage"/>
    <property type="evidence" value="ECO:0007669"/>
    <property type="project" value="InterPro"/>
</dbReference>
<dbReference type="GO" id="GO:0016298">
    <property type="term" value="F:lipase activity"/>
    <property type="evidence" value="ECO:0007669"/>
    <property type="project" value="InterPro"/>
</dbReference>
<dbReference type="InterPro" id="IPR029058">
    <property type="entry name" value="AB_hydrolase_fold"/>
</dbReference>
<reference evidence="5" key="1">
    <citation type="submission" date="2021-01" db="EMBL/GenBank/DDBJ databases">
        <authorList>
            <person name="Corre E."/>
            <person name="Pelletier E."/>
            <person name="Niang G."/>
            <person name="Scheremetjew M."/>
            <person name="Finn R."/>
            <person name="Kale V."/>
            <person name="Holt S."/>
            <person name="Cochrane G."/>
            <person name="Meng A."/>
            <person name="Brown T."/>
            <person name="Cohen L."/>
        </authorList>
    </citation>
    <scope>NUCLEOTIDE SEQUENCE</scope>
    <source>
        <strain evidence="5">NY070348D</strain>
    </source>
</reference>
<dbReference type="InterPro" id="IPR019363">
    <property type="entry name" value="LDAH"/>
</dbReference>
<evidence type="ECO:0008006" key="6">
    <source>
        <dbReference type="Google" id="ProtNLM"/>
    </source>
</evidence>
<gene>
    <name evidence="5" type="ORF">QSP1433_LOCUS6740</name>
</gene>
<evidence type="ECO:0000313" key="5">
    <source>
        <dbReference type="EMBL" id="CAD9679967.1"/>
    </source>
</evidence>
<evidence type="ECO:0000256" key="4">
    <source>
        <dbReference type="ARBA" id="ARBA00022801"/>
    </source>
</evidence>
<sequence length="358" mass="40265">MMIGTEACLVGLGILWSLWMIVCRRRDSKPTIEECLAGHGTIQRGVPTHIHGTGETLYCDVIRLDPIHDQDVQQRKVYFFIPGNPGMIDFYLTMMTSIFEREDRNVYVCAVGHVGHSPWSLGKVDRFVSFEEQIQHKVDFIRQNFPWLATGQGSVHIIGHSVGANIGLNLIHRMPELNVQQFFGICPAAIHIGESPGGKAYMNMFGSSFARGLAFYTVAVLKVLLHMLPETISLALVHFIMSLGDEVDKEFVPYAKNTIDPHVVGNALHMAHEEMQTIGPEKHLHDTVLKDHMHKFHFIHAPIDKWCDPPILEKMKDVFHASSFRIMSEDLQHAFCLSHEGVSTVVEAIFSAESTTSK</sequence>
<organism evidence="5">
    <name type="scientific">Mucochytrium quahogii</name>
    <dbReference type="NCBI Taxonomy" id="96639"/>
    <lineage>
        <taxon>Eukaryota</taxon>
        <taxon>Sar</taxon>
        <taxon>Stramenopiles</taxon>
        <taxon>Bigyra</taxon>
        <taxon>Labyrinthulomycetes</taxon>
        <taxon>Thraustochytrida</taxon>
        <taxon>Thraustochytriidae</taxon>
        <taxon>Mucochytrium</taxon>
    </lineage>
</organism>
<dbReference type="Gene3D" id="3.40.50.1820">
    <property type="entry name" value="alpha/beta hydrolase"/>
    <property type="match status" value="1"/>
</dbReference>
<keyword evidence="4" id="KW-0378">Hydrolase</keyword>
<dbReference type="Pfam" id="PF10230">
    <property type="entry name" value="LIDHydrolase"/>
    <property type="match status" value="1"/>
</dbReference>
<dbReference type="GO" id="GO:0005811">
    <property type="term" value="C:lipid droplet"/>
    <property type="evidence" value="ECO:0007669"/>
    <property type="project" value="UniProtKB-SubCell"/>
</dbReference>
<dbReference type="PANTHER" id="PTHR13390">
    <property type="entry name" value="LIPASE"/>
    <property type="match status" value="1"/>
</dbReference>
<evidence type="ECO:0000256" key="1">
    <source>
        <dbReference type="ARBA" id="ARBA00004502"/>
    </source>
</evidence>
<dbReference type="SUPFAM" id="SSF53474">
    <property type="entry name" value="alpha/beta-Hydrolases"/>
    <property type="match status" value="1"/>
</dbReference>
<dbReference type="AlphaFoldDB" id="A0A7S2RT78"/>
<dbReference type="EMBL" id="HBHK01010774">
    <property type="protein sequence ID" value="CAD9679967.1"/>
    <property type="molecule type" value="Transcribed_RNA"/>
</dbReference>
<comment type="similarity">
    <text evidence="2">Belongs to the AB hydrolase superfamily. LDAH family.</text>
</comment>
<evidence type="ECO:0000256" key="3">
    <source>
        <dbReference type="ARBA" id="ARBA00022677"/>
    </source>
</evidence>
<evidence type="ECO:0000256" key="2">
    <source>
        <dbReference type="ARBA" id="ARBA00008300"/>
    </source>
</evidence>
<keyword evidence="3" id="KW-0551">Lipid droplet</keyword>
<name>A0A7S2RT78_9STRA</name>
<comment type="subcellular location">
    <subcellularLocation>
        <location evidence="1">Lipid droplet</location>
    </subcellularLocation>
</comment>